<evidence type="ECO:0000313" key="2">
    <source>
        <dbReference type="EMBL" id="MCC9644970.1"/>
    </source>
</evidence>
<name>A0ABS8NN89_9BACT</name>
<sequence length="1029" mass="116608">MAARNSLAVRAFIACFTCLLFADAVAVTWGQGSSRYERLRRDRIPREQLIPFSSVESRRGPAGLRRFRWDFSRKSDKDFGGWPDNWIRYDGSGYPNYVSIQIEARDPKLAEAVQPLDTAALGPWQKLRRFYPQLSPLPPSLADILVDRCLTIRLDGGLARVESPALPANPTFQYQFSVDVRTTGLTHDHVYAQIVFEDAEGNELGIRETDHVVKSQEWTTLMLDDLLPPKTADRMYVRLMVSGSEDGLEDINGTISFDNVMFRQFPQLKVATDRTLGVYLPTDTVVITSEMLGLSNEHTRLLLRLSNHQGKVLGTFSRAIDPADEAARLRAEAQKANSNESNSSEKATPVADAIEQTPMESRIAGLDDSSSLRYRWELTDLRPGFYRVAASMENDRGTSLANQTSFVVLGKITKDPREFGTPEQTNESIMGLPSLATFQSESDVIDPTPFGWTLPESLMSRHRQRKLHERELAKWMQLIGIGWAKLPVWFAPDQSDHADAAAMLAFRMRDLGIQPIGLLDQPPEERLPEYQLRDKRDTRVANLLRDQTAWGPELEPLMNRMTMRIRLWQLGSDKDYSFMGQSNLPDLLETISSGLQGFGQPIQTVIAWSWFDTAPVSAGDSWRGLHRDSDSSLTANELDAMLDREVKAREEAILAGSVAPGRAPETWLTIDPISRKKYDLDSRITDLVLRMAATRGHKVAAAFISDPMKHESAILTDDGRPDELLLPFRTTSLLLGHRYNSGSLRLQHGSENIIFRGDDESVLLIWSDSPKVEHLYLGENVYEVDVWGRRRPLETIQHEGRRVHRVEVNRVPKFLVGIDQSLVDFRMSVRLDRKRIDSLLGQKQLLGVQFQNPIAQSLSGDMAIIQPNSWRLDEPTKPWSLLPKESNQVDFGVTLENNATIGTYQLPLDFRFETIPPTLIRVYREISIGPDGFDIHVTTRLIDDGQGGRLRVKIEMVNHTNRLTNFDCLLFAGRDRQYERRVLVLPPRDTVERNIDWPAGEKLLGTRMWLRAIEQDGNRVINHSFEAKP</sequence>
<dbReference type="EMBL" id="JAJKFW010000062">
    <property type="protein sequence ID" value="MCC9644970.1"/>
    <property type="molecule type" value="Genomic_DNA"/>
</dbReference>
<comment type="caution">
    <text evidence="2">The sequence shown here is derived from an EMBL/GenBank/DDBJ whole genome shotgun (WGS) entry which is preliminary data.</text>
</comment>
<dbReference type="Proteomes" id="UP001430306">
    <property type="component" value="Unassembled WGS sequence"/>
</dbReference>
<organism evidence="2 3">
    <name type="scientific">Rhodopirellula halodulae</name>
    <dbReference type="NCBI Taxonomy" id="2894198"/>
    <lineage>
        <taxon>Bacteria</taxon>
        <taxon>Pseudomonadati</taxon>
        <taxon>Planctomycetota</taxon>
        <taxon>Planctomycetia</taxon>
        <taxon>Pirellulales</taxon>
        <taxon>Pirellulaceae</taxon>
        <taxon>Rhodopirellula</taxon>
    </lineage>
</organism>
<evidence type="ECO:0000256" key="1">
    <source>
        <dbReference type="SAM" id="MobiDB-lite"/>
    </source>
</evidence>
<reference evidence="2" key="1">
    <citation type="submission" date="2021-11" db="EMBL/GenBank/DDBJ databases">
        <title>Genome sequence.</title>
        <authorList>
            <person name="Sun Q."/>
        </authorList>
    </citation>
    <scope>NUCLEOTIDE SEQUENCE</scope>
    <source>
        <strain evidence="2">JC740</strain>
    </source>
</reference>
<dbReference type="RefSeq" id="WP_230276628.1">
    <property type="nucleotide sequence ID" value="NZ_JAJKFW010000062.1"/>
</dbReference>
<gene>
    <name evidence="2" type="ORF">LOC71_22055</name>
</gene>
<accession>A0ABS8NN89</accession>
<evidence type="ECO:0000313" key="3">
    <source>
        <dbReference type="Proteomes" id="UP001430306"/>
    </source>
</evidence>
<proteinExistence type="predicted"/>
<keyword evidence="3" id="KW-1185">Reference proteome</keyword>
<protein>
    <submittedName>
        <fullName evidence="2">Uncharacterized protein</fullName>
    </submittedName>
</protein>
<feature type="region of interest" description="Disordered" evidence="1">
    <location>
        <begin position="330"/>
        <end position="350"/>
    </location>
</feature>
<feature type="compositionally biased region" description="Low complexity" evidence="1">
    <location>
        <begin position="334"/>
        <end position="347"/>
    </location>
</feature>
<dbReference type="Gene3D" id="2.60.120.260">
    <property type="entry name" value="Galactose-binding domain-like"/>
    <property type="match status" value="1"/>
</dbReference>